<evidence type="ECO:0000313" key="2">
    <source>
        <dbReference type="EMBL" id="KAK7820360.1"/>
    </source>
</evidence>
<dbReference type="AlphaFoldDB" id="A0AAW0J132"/>
<dbReference type="EMBL" id="PKMF04000743">
    <property type="protein sequence ID" value="KAK7820360.1"/>
    <property type="molecule type" value="Genomic_DNA"/>
</dbReference>
<dbReference type="InterPro" id="IPR025836">
    <property type="entry name" value="Zn_knuckle_CX2CX4HX4C"/>
</dbReference>
<dbReference type="Pfam" id="PF14392">
    <property type="entry name" value="zf-CCHC_4"/>
    <property type="match status" value="1"/>
</dbReference>
<sequence>MTTETAREIGETIGSVINSSDESELKGGTFLRVRVRIDTTHPLCRGRKVTFEEGLERWVSFQYERLPNICFWCGLLSHDDKECEMWLKSKGSLTMEQQQFGHWIKASQFGPSRRHSVEVKGFSSPVANNLLSRANPSEGVAQQRDDPSGLPLLPLNARWEGGETENLSVMEPVIEATSFQEGSNPDSVISGITKVGDIAAGFEALLEDIDKELSDTQSISNPIVADIVHEIKGSKQKNVGRVATPRWVQGVPKNTLT</sequence>
<dbReference type="PANTHER" id="PTHR31286">
    <property type="entry name" value="GLYCINE-RICH CELL WALL STRUCTURAL PROTEIN 1.8-LIKE"/>
    <property type="match status" value="1"/>
</dbReference>
<evidence type="ECO:0000259" key="1">
    <source>
        <dbReference type="Pfam" id="PF14392"/>
    </source>
</evidence>
<dbReference type="InterPro" id="IPR040256">
    <property type="entry name" value="At4g02000-like"/>
</dbReference>
<reference evidence="2 3" key="1">
    <citation type="journal article" date="2018" name="Sci. Data">
        <title>The draft genome sequence of cork oak.</title>
        <authorList>
            <person name="Ramos A.M."/>
            <person name="Usie A."/>
            <person name="Barbosa P."/>
            <person name="Barros P.M."/>
            <person name="Capote T."/>
            <person name="Chaves I."/>
            <person name="Simoes F."/>
            <person name="Abreu I."/>
            <person name="Carrasquinho I."/>
            <person name="Faro C."/>
            <person name="Guimaraes J.B."/>
            <person name="Mendonca D."/>
            <person name="Nobrega F."/>
            <person name="Rodrigues L."/>
            <person name="Saibo N.J.M."/>
            <person name="Varela M.C."/>
            <person name="Egas C."/>
            <person name="Matos J."/>
            <person name="Miguel C.M."/>
            <person name="Oliveira M.M."/>
            <person name="Ricardo C.P."/>
            <person name="Goncalves S."/>
        </authorList>
    </citation>
    <scope>NUCLEOTIDE SEQUENCE [LARGE SCALE GENOMIC DNA]</scope>
    <source>
        <strain evidence="3">cv. HL8</strain>
    </source>
</reference>
<dbReference type="Proteomes" id="UP000237347">
    <property type="component" value="Unassembled WGS sequence"/>
</dbReference>
<organism evidence="2 3">
    <name type="scientific">Quercus suber</name>
    <name type="common">Cork oak</name>
    <dbReference type="NCBI Taxonomy" id="58331"/>
    <lineage>
        <taxon>Eukaryota</taxon>
        <taxon>Viridiplantae</taxon>
        <taxon>Streptophyta</taxon>
        <taxon>Embryophyta</taxon>
        <taxon>Tracheophyta</taxon>
        <taxon>Spermatophyta</taxon>
        <taxon>Magnoliopsida</taxon>
        <taxon>eudicotyledons</taxon>
        <taxon>Gunneridae</taxon>
        <taxon>Pentapetalae</taxon>
        <taxon>rosids</taxon>
        <taxon>fabids</taxon>
        <taxon>Fagales</taxon>
        <taxon>Fagaceae</taxon>
        <taxon>Quercus</taxon>
    </lineage>
</organism>
<keyword evidence="3" id="KW-1185">Reference proteome</keyword>
<gene>
    <name evidence="2" type="ORF">CFP56_038980</name>
</gene>
<feature type="domain" description="Zinc knuckle CX2CX4HX4C" evidence="1">
    <location>
        <begin position="37"/>
        <end position="84"/>
    </location>
</feature>
<accession>A0AAW0J132</accession>
<comment type="caution">
    <text evidence="2">The sequence shown here is derived from an EMBL/GenBank/DDBJ whole genome shotgun (WGS) entry which is preliminary data.</text>
</comment>
<proteinExistence type="predicted"/>
<name>A0AAW0J132_QUESU</name>
<evidence type="ECO:0000313" key="3">
    <source>
        <dbReference type="Proteomes" id="UP000237347"/>
    </source>
</evidence>
<protein>
    <recommendedName>
        <fullName evidence="1">Zinc knuckle CX2CX4HX4C domain-containing protein</fullName>
    </recommendedName>
</protein>
<dbReference type="PANTHER" id="PTHR31286:SF167">
    <property type="entry name" value="OS09G0268800 PROTEIN"/>
    <property type="match status" value="1"/>
</dbReference>